<feature type="transmembrane region" description="Helical" evidence="6">
    <location>
        <begin position="269"/>
        <end position="292"/>
    </location>
</feature>
<comment type="caution">
    <text evidence="9">The sequence shown here is derived from an EMBL/GenBank/DDBJ whole genome shotgun (WGS) entry which is preliminary data.</text>
</comment>
<dbReference type="GO" id="GO:0016020">
    <property type="term" value="C:membrane"/>
    <property type="evidence" value="ECO:0007669"/>
    <property type="project" value="UniProtKB-SubCell"/>
</dbReference>
<name>A0A0F4GIV9_9PEZI</name>
<feature type="transmembrane region" description="Helical" evidence="6">
    <location>
        <begin position="190"/>
        <end position="209"/>
    </location>
</feature>
<comment type="similarity">
    <text evidence="5">Belongs to the SAT4 family.</text>
</comment>
<organism evidence="9 10">
    <name type="scientific">Zymoseptoria brevis</name>
    <dbReference type="NCBI Taxonomy" id="1047168"/>
    <lineage>
        <taxon>Eukaryota</taxon>
        <taxon>Fungi</taxon>
        <taxon>Dikarya</taxon>
        <taxon>Ascomycota</taxon>
        <taxon>Pezizomycotina</taxon>
        <taxon>Dothideomycetes</taxon>
        <taxon>Dothideomycetidae</taxon>
        <taxon>Mycosphaerellales</taxon>
        <taxon>Mycosphaerellaceae</taxon>
        <taxon>Zymoseptoria</taxon>
    </lineage>
</organism>
<proteinExistence type="inferred from homology"/>
<evidence type="ECO:0000256" key="2">
    <source>
        <dbReference type="ARBA" id="ARBA00022692"/>
    </source>
</evidence>
<feature type="chain" id="PRO_5002468729" description="Rhodopsin domain-containing protein" evidence="7">
    <location>
        <begin position="22"/>
        <end position="438"/>
    </location>
</feature>
<dbReference type="Proteomes" id="UP000033647">
    <property type="component" value="Unassembled WGS sequence"/>
</dbReference>
<feature type="transmembrane region" description="Helical" evidence="6">
    <location>
        <begin position="341"/>
        <end position="365"/>
    </location>
</feature>
<dbReference type="InterPro" id="IPR052337">
    <property type="entry name" value="SAT4-like"/>
</dbReference>
<evidence type="ECO:0000256" key="6">
    <source>
        <dbReference type="SAM" id="Phobius"/>
    </source>
</evidence>
<evidence type="ECO:0000313" key="9">
    <source>
        <dbReference type="EMBL" id="KJX96987.1"/>
    </source>
</evidence>
<dbReference type="Pfam" id="PF20684">
    <property type="entry name" value="Fung_rhodopsin"/>
    <property type="match status" value="1"/>
</dbReference>
<dbReference type="PANTHER" id="PTHR33048:SF143">
    <property type="entry name" value="EXTRACELLULAR MEMBRANE PROTEIN CFEM DOMAIN-CONTAINING PROTEIN-RELATED"/>
    <property type="match status" value="1"/>
</dbReference>
<reference evidence="9 10" key="1">
    <citation type="submission" date="2015-03" db="EMBL/GenBank/DDBJ databases">
        <title>RNA-seq based gene annotation and comparative genomics of four Zymoseptoria species reveal species-specific pathogenicity related genes and transposable element activity.</title>
        <authorList>
            <person name="Grandaubert J."/>
            <person name="Bhattacharyya A."/>
            <person name="Stukenbrock E.H."/>
        </authorList>
    </citation>
    <scope>NUCLEOTIDE SEQUENCE [LARGE SCALE GENOMIC DNA]</scope>
    <source>
        <strain evidence="9 10">Zb18110</strain>
    </source>
</reference>
<feature type="transmembrane region" description="Helical" evidence="6">
    <location>
        <begin position="221"/>
        <end position="249"/>
    </location>
</feature>
<comment type="subcellular location">
    <subcellularLocation>
        <location evidence="1">Membrane</location>
        <topology evidence="1">Multi-pass membrane protein</topology>
    </subcellularLocation>
</comment>
<accession>A0A0F4GIV9</accession>
<dbReference type="PANTHER" id="PTHR33048">
    <property type="entry name" value="PTH11-LIKE INTEGRAL MEMBRANE PROTEIN (AFU_ORTHOLOGUE AFUA_5G11245)"/>
    <property type="match status" value="1"/>
</dbReference>
<evidence type="ECO:0000259" key="8">
    <source>
        <dbReference type="Pfam" id="PF20684"/>
    </source>
</evidence>
<evidence type="ECO:0000256" key="5">
    <source>
        <dbReference type="ARBA" id="ARBA00038359"/>
    </source>
</evidence>
<keyword evidence="10" id="KW-1185">Reference proteome</keyword>
<keyword evidence="4 6" id="KW-0472">Membrane</keyword>
<evidence type="ECO:0000256" key="3">
    <source>
        <dbReference type="ARBA" id="ARBA00022989"/>
    </source>
</evidence>
<feature type="transmembrane region" description="Helical" evidence="6">
    <location>
        <begin position="108"/>
        <end position="125"/>
    </location>
</feature>
<keyword evidence="2 6" id="KW-0812">Transmembrane</keyword>
<keyword evidence="7" id="KW-0732">Signal</keyword>
<dbReference type="OrthoDB" id="5278984at2759"/>
<evidence type="ECO:0000256" key="4">
    <source>
        <dbReference type="ARBA" id="ARBA00023136"/>
    </source>
</evidence>
<feature type="transmembrane region" description="Helical" evidence="6">
    <location>
        <begin position="137"/>
        <end position="156"/>
    </location>
</feature>
<protein>
    <recommendedName>
        <fullName evidence="8">Rhodopsin domain-containing protein</fullName>
    </recommendedName>
</protein>
<feature type="domain" description="Rhodopsin" evidence="8">
    <location>
        <begin position="122"/>
        <end position="367"/>
    </location>
</feature>
<gene>
    <name evidence="9" type="ORF">TI39_contig592g00011</name>
</gene>
<evidence type="ECO:0000256" key="1">
    <source>
        <dbReference type="ARBA" id="ARBA00004141"/>
    </source>
</evidence>
<feature type="transmembrane region" description="Helical" evidence="6">
    <location>
        <begin position="304"/>
        <end position="321"/>
    </location>
</feature>
<dbReference type="AlphaFoldDB" id="A0A0F4GIV9"/>
<dbReference type="EMBL" id="LAFY01000584">
    <property type="protein sequence ID" value="KJX96987.1"/>
    <property type="molecule type" value="Genomic_DNA"/>
</dbReference>
<sequence>MRSFLFALLIGAITTIAQVRAETSFNFTAAAELPECVVACGLSVLPRFNCTVGTPCYCAQTGPVARGLASCVNNGCEKASDALTGLHFQADSCGWRRDRNTGPKNRRISIALFTLTTVFVVARCVSRWERLGGAGFWWDDAVAFICYIPIVAMFIAGQRMIDLGMGHDLWVVTIPNFLTWSKWFFAVQPLYVFEAYLIKLSLVLLYLRIWPAESGNYKFRILCKVIAIFLLLGVLSCIPATIFACHPILVALSKPNRAGGACVDRIAIYYAVGGINVVLDIIVIVIPLPLLLKLRMSTLRRSGIISCFLVGFVVTACSIVRLTHLRQLTTIRNATYDFMSLLHWCLIEVESSMICCCMPAIAGLLKRTINLVWAKTPFGSSRNRIDSFEMVTEKPNKGSQYSEEDGYANLPSPMPMMYSADEQGRVVRSTLRPFTSAA</sequence>
<feature type="signal peptide" evidence="7">
    <location>
        <begin position="1"/>
        <end position="21"/>
    </location>
</feature>
<evidence type="ECO:0000256" key="7">
    <source>
        <dbReference type="SAM" id="SignalP"/>
    </source>
</evidence>
<evidence type="ECO:0000313" key="10">
    <source>
        <dbReference type="Proteomes" id="UP000033647"/>
    </source>
</evidence>
<dbReference type="InterPro" id="IPR049326">
    <property type="entry name" value="Rhodopsin_dom_fungi"/>
</dbReference>
<keyword evidence="3 6" id="KW-1133">Transmembrane helix</keyword>